<keyword evidence="6" id="KW-0539">Nucleus</keyword>
<dbReference type="SMART" id="SM00717">
    <property type="entry name" value="SANT"/>
    <property type="match status" value="2"/>
</dbReference>
<dbReference type="Pfam" id="PF00249">
    <property type="entry name" value="Myb_DNA-binding"/>
    <property type="match status" value="1"/>
</dbReference>
<comment type="subcellular location">
    <subcellularLocation>
        <location evidence="1">Nucleus</location>
    </subcellularLocation>
</comment>
<dbReference type="PROSITE" id="PS51294">
    <property type="entry name" value="HTH_MYB"/>
    <property type="match status" value="1"/>
</dbReference>
<dbReference type="InterPro" id="IPR017930">
    <property type="entry name" value="Myb_dom"/>
</dbReference>
<proteinExistence type="predicted"/>
<comment type="caution">
    <text evidence="10">The sequence shown here is derived from an EMBL/GenBank/DDBJ whole genome shotgun (WGS) entry which is preliminary data.</text>
</comment>
<dbReference type="Proteomes" id="UP000245207">
    <property type="component" value="Unassembled WGS sequence"/>
</dbReference>
<feature type="compositionally biased region" description="Basic residues" evidence="7">
    <location>
        <begin position="11"/>
        <end position="24"/>
    </location>
</feature>
<dbReference type="Gene3D" id="1.10.10.60">
    <property type="entry name" value="Homeodomain-like"/>
    <property type="match status" value="1"/>
</dbReference>
<keyword evidence="5" id="KW-0804">Transcription</keyword>
<feature type="region of interest" description="Disordered" evidence="7">
    <location>
        <begin position="1"/>
        <end position="24"/>
    </location>
</feature>
<evidence type="ECO:0000259" key="8">
    <source>
        <dbReference type="PROSITE" id="PS50090"/>
    </source>
</evidence>
<protein>
    <submittedName>
        <fullName evidence="10">Uncharacterized protein</fullName>
    </submittedName>
</protein>
<evidence type="ECO:0000256" key="6">
    <source>
        <dbReference type="ARBA" id="ARBA00023242"/>
    </source>
</evidence>
<dbReference type="GO" id="GO:0005634">
    <property type="term" value="C:nucleus"/>
    <property type="evidence" value="ECO:0007669"/>
    <property type="project" value="UniProtKB-SubCell"/>
</dbReference>
<evidence type="ECO:0000313" key="11">
    <source>
        <dbReference type="Proteomes" id="UP000245207"/>
    </source>
</evidence>
<dbReference type="CDD" id="cd00167">
    <property type="entry name" value="SANT"/>
    <property type="match status" value="1"/>
</dbReference>
<dbReference type="InterPro" id="IPR009057">
    <property type="entry name" value="Homeodomain-like_sf"/>
</dbReference>
<keyword evidence="3" id="KW-0805">Transcription regulation</keyword>
<keyword evidence="4" id="KW-0238">DNA-binding</keyword>
<name>A0A2U1L819_ARTAN</name>
<gene>
    <name evidence="10" type="ORF">CTI12_AA520340</name>
</gene>
<dbReference type="GO" id="GO:0003677">
    <property type="term" value="F:DNA binding"/>
    <property type="evidence" value="ECO:0007669"/>
    <property type="project" value="UniProtKB-KW"/>
</dbReference>
<evidence type="ECO:0000256" key="7">
    <source>
        <dbReference type="SAM" id="MobiDB-lite"/>
    </source>
</evidence>
<feature type="domain" description="Myb-like" evidence="8">
    <location>
        <begin position="26"/>
        <end position="78"/>
    </location>
</feature>
<evidence type="ECO:0000256" key="3">
    <source>
        <dbReference type="ARBA" id="ARBA00023015"/>
    </source>
</evidence>
<evidence type="ECO:0000313" key="10">
    <source>
        <dbReference type="EMBL" id="PWA45132.1"/>
    </source>
</evidence>
<evidence type="ECO:0000256" key="1">
    <source>
        <dbReference type="ARBA" id="ARBA00004123"/>
    </source>
</evidence>
<evidence type="ECO:0000256" key="2">
    <source>
        <dbReference type="ARBA" id="ARBA00022737"/>
    </source>
</evidence>
<dbReference type="PANTHER" id="PTHR47995">
    <property type="entry name" value="TRANSCRIPTION FACTOR MYB33-RELATED"/>
    <property type="match status" value="1"/>
</dbReference>
<accession>A0A2U1L819</accession>
<reference evidence="10 11" key="1">
    <citation type="journal article" date="2018" name="Mol. Plant">
        <title>The genome of Artemisia annua provides insight into the evolution of Asteraceae family and artemisinin biosynthesis.</title>
        <authorList>
            <person name="Shen Q."/>
            <person name="Zhang L."/>
            <person name="Liao Z."/>
            <person name="Wang S."/>
            <person name="Yan T."/>
            <person name="Shi P."/>
            <person name="Liu M."/>
            <person name="Fu X."/>
            <person name="Pan Q."/>
            <person name="Wang Y."/>
            <person name="Lv Z."/>
            <person name="Lu X."/>
            <person name="Zhang F."/>
            <person name="Jiang W."/>
            <person name="Ma Y."/>
            <person name="Chen M."/>
            <person name="Hao X."/>
            <person name="Li L."/>
            <person name="Tang Y."/>
            <person name="Lv G."/>
            <person name="Zhou Y."/>
            <person name="Sun X."/>
            <person name="Brodelius P.E."/>
            <person name="Rose J.K.C."/>
            <person name="Tang K."/>
        </authorList>
    </citation>
    <scope>NUCLEOTIDE SEQUENCE [LARGE SCALE GENOMIC DNA]</scope>
    <source>
        <strain evidence="11">cv. Huhao1</strain>
        <tissue evidence="10">Leaf</tissue>
    </source>
</reference>
<dbReference type="OrthoDB" id="2143914at2759"/>
<dbReference type="PANTHER" id="PTHR47995:SF18">
    <property type="entry name" value="TRANSCRIPTION FACTOR MYB65"/>
    <property type="match status" value="1"/>
</dbReference>
<dbReference type="STRING" id="35608.A0A2U1L819"/>
<keyword evidence="11" id="KW-1185">Reference proteome</keyword>
<evidence type="ECO:0000256" key="5">
    <source>
        <dbReference type="ARBA" id="ARBA00023163"/>
    </source>
</evidence>
<dbReference type="EMBL" id="PKPP01010927">
    <property type="protein sequence ID" value="PWA45132.1"/>
    <property type="molecule type" value="Genomic_DNA"/>
</dbReference>
<dbReference type="SUPFAM" id="SSF46689">
    <property type="entry name" value="Homeodomain-like"/>
    <property type="match status" value="1"/>
</dbReference>
<sequence length="279" mass="31833">MVQENGVISKSGRRKGGGGRRKARVINGLNKGMWTPEEDAILIKYVEENGERFWNDIRRRHGLMRCGKSCRRRWMNNLRSCLKKENFTPEEENKILRLHAQYGNRCSKENHQFKDDQYEGRIVHDDDTIAIMHNTFNNVYVQTNFAPIGVDKTPMESNSLQYSTDMGVDSQDRVFEDFNMMESDLPGCWSELQQTAPIEPANVLNGTMAAATNNLHNAIIPAEIDHDWGAEVLLSPTETIPADTDYDWARVQDVIGSPIAITPLEDDHDWAIGFFPSFI</sequence>
<dbReference type="InterPro" id="IPR001005">
    <property type="entry name" value="SANT/Myb"/>
</dbReference>
<dbReference type="PROSITE" id="PS50090">
    <property type="entry name" value="MYB_LIKE"/>
    <property type="match status" value="1"/>
</dbReference>
<dbReference type="AlphaFoldDB" id="A0A2U1L819"/>
<keyword evidence="2" id="KW-0677">Repeat</keyword>
<evidence type="ECO:0000259" key="9">
    <source>
        <dbReference type="PROSITE" id="PS51294"/>
    </source>
</evidence>
<organism evidence="10 11">
    <name type="scientific">Artemisia annua</name>
    <name type="common">Sweet wormwood</name>
    <dbReference type="NCBI Taxonomy" id="35608"/>
    <lineage>
        <taxon>Eukaryota</taxon>
        <taxon>Viridiplantae</taxon>
        <taxon>Streptophyta</taxon>
        <taxon>Embryophyta</taxon>
        <taxon>Tracheophyta</taxon>
        <taxon>Spermatophyta</taxon>
        <taxon>Magnoliopsida</taxon>
        <taxon>eudicotyledons</taxon>
        <taxon>Gunneridae</taxon>
        <taxon>Pentapetalae</taxon>
        <taxon>asterids</taxon>
        <taxon>campanulids</taxon>
        <taxon>Asterales</taxon>
        <taxon>Asteraceae</taxon>
        <taxon>Asteroideae</taxon>
        <taxon>Anthemideae</taxon>
        <taxon>Artemisiinae</taxon>
        <taxon>Artemisia</taxon>
    </lineage>
</organism>
<feature type="domain" description="HTH myb-type" evidence="9">
    <location>
        <begin position="26"/>
        <end position="82"/>
    </location>
</feature>
<evidence type="ECO:0000256" key="4">
    <source>
        <dbReference type="ARBA" id="ARBA00023125"/>
    </source>
</evidence>